<feature type="transmembrane region" description="Helical" evidence="1">
    <location>
        <begin position="231"/>
        <end position="248"/>
    </location>
</feature>
<feature type="transmembrane region" description="Helical" evidence="1">
    <location>
        <begin position="319"/>
        <end position="343"/>
    </location>
</feature>
<keyword evidence="4" id="KW-1185">Reference proteome</keyword>
<dbReference type="OrthoDB" id="5197800at2"/>
<feature type="transmembrane region" description="Helical" evidence="1">
    <location>
        <begin position="207"/>
        <end position="225"/>
    </location>
</feature>
<feature type="transmembrane region" description="Helical" evidence="1">
    <location>
        <begin position="45"/>
        <end position="65"/>
    </location>
</feature>
<sequence>MRSADLTREIDRWADSGVITTEQANRMRADLPPEASHRSLIAEGLGYVGGSLVAIALIVISSQYWTEIGTAGRLIVVGLSALVLASAGRLTPPRADGPAGRLRAVLWAGATATTFAWLLLAGRDLLGLNAEEAMAVAAAGAVICASAFWAAHRHPLQHVVAWLSLLVMAAALVDLLPGPDLLPWAGIWATGLAWGLLSWGEVIRPAHLGRVLGALAAVAAAATLAQAGWEALLAAGTVFALVVAAVALRDLVVLVVAAAGALVIVPAVTSAYFPGSVTAALATLTVGVVLVGAAVAVARGRLGQANGRLGRANGGTTPTPAAATAVAAAAVVLLLSAAGILLATV</sequence>
<feature type="transmembrane region" description="Helical" evidence="1">
    <location>
        <begin position="71"/>
        <end position="90"/>
    </location>
</feature>
<gene>
    <name evidence="3" type="ORF">C8E87_8338</name>
</gene>
<proteinExistence type="predicted"/>
<feature type="domain" description="DUF2157" evidence="2">
    <location>
        <begin position="11"/>
        <end position="122"/>
    </location>
</feature>
<feature type="transmembrane region" description="Helical" evidence="1">
    <location>
        <begin position="182"/>
        <end position="200"/>
    </location>
</feature>
<dbReference type="InterPro" id="IPR018677">
    <property type="entry name" value="DUF2157"/>
</dbReference>
<dbReference type="Pfam" id="PF09925">
    <property type="entry name" value="DUF2157"/>
    <property type="match status" value="1"/>
</dbReference>
<reference evidence="3 4" key="1">
    <citation type="submission" date="2019-03" db="EMBL/GenBank/DDBJ databases">
        <title>Sequencing the genomes of 1000 actinobacteria strains.</title>
        <authorList>
            <person name="Klenk H.-P."/>
        </authorList>
    </citation>
    <scope>NUCLEOTIDE SEQUENCE [LARGE SCALE GENOMIC DNA]</scope>
    <source>
        <strain evidence="3 4">DSM 43805</strain>
    </source>
</reference>
<evidence type="ECO:0000313" key="3">
    <source>
        <dbReference type="EMBL" id="TDO32866.1"/>
    </source>
</evidence>
<evidence type="ECO:0000256" key="1">
    <source>
        <dbReference type="SAM" id="Phobius"/>
    </source>
</evidence>
<feature type="transmembrane region" description="Helical" evidence="1">
    <location>
        <begin position="279"/>
        <end position="298"/>
    </location>
</feature>
<dbReference type="AlphaFoldDB" id="A0A4R6JE71"/>
<keyword evidence="1" id="KW-0472">Membrane</keyword>
<accession>A0A4R6JE71</accession>
<name>A0A4R6JE71_9ACTN</name>
<feature type="transmembrane region" description="Helical" evidence="1">
    <location>
        <begin position="253"/>
        <end position="273"/>
    </location>
</feature>
<evidence type="ECO:0000259" key="2">
    <source>
        <dbReference type="Pfam" id="PF09925"/>
    </source>
</evidence>
<dbReference type="Proteomes" id="UP000294901">
    <property type="component" value="Unassembled WGS sequence"/>
</dbReference>
<dbReference type="RefSeq" id="WP_133878781.1">
    <property type="nucleotide sequence ID" value="NZ_BOMD01000091.1"/>
</dbReference>
<feature type="transmembrane region" description="Helical" evidence="1">
    <location>
        <begin position="102"/>
        <end position="121"/>
    </location>
</feature>
<evidence type="ECO:0000313" key="4">
    <source>
        <dbReference type="Proteomes" id="UP000294901"/>
    </source>
</evidence>
<protein>
    <recommendedName>
        <fullName evidence="2">DUF2157 domain-containing protein</fullName>
    </recommendedName>
</protein>
<organism evidence="3 4">
    <name type="scientific">Paractinoplanes brasiliensis</name>
    <dbReference type="NCBI Taxonomy" id="52695"/>
    <lineage>
        <taxon>Bacteria</taxon>
        <taxon>Bacillati</taxon>
        <taxon>Actinomycetota</taxon>
        <taxon>Actinomycetes</taxon>
        <taxon>Micromonosporales</taxon>
        <taxon>Micromonosporaceae</taxon>
        <taxon>Paractinoplanes</taxon>
    </lineage>
</organism>
<dbReference type="EMBL" id="SNWR01000002">
    <property type="protein sequence ID" value="TDO32866.1"/>
    <property type="molecule type" value="Genomic_DNA"/>
</dbReference>
<keyword evidence="1" id="KW-0812">Transmembrane</keyword>
<comment type="caution">
    <text evidence="3">The sequence shown here is derived from an EMBL/GenBank/DDBJ whole genome shotgun (WGS) entry which is preliminary data.</text>
</comment>
<feature type="transmembrane region" description="Helical" evidence="1">
    <location>
        <begin position="159"/>
        <end position="176"/>
    </location>
</feature>
<keyword evidence="1" id="KW-1133">Transmembrane helix</keyword>
<feature type="transmembrane region" description="Helical" evidence="1">
    <location>
        <begin position="133"/>
        <end position="152"/>
    </location>
</feature>